<keyword evidence="1" id="KW-0812">Transmembrane</keyword>
<feature type="transmembrane region" description="Helical" evidence="1">
    <location>
        <begin position="166"/>
        <end position="183"/>
    </location>
</feature>
<feature type="transmembrane region" description="Helical" evidence="1">
    <location>
        <begin position="12"/>
        <end position="33"/>
    </location>
</feature>
<feature type="transmembrane region" description="Helical" evidence="1">
    <location>
        <begin position="227"/>
        <end position="249"/>
    </location>
</feature>
<feature type="transmembrane region" description="Helical" evidence="1">
    <location>
        <begin position="189"/>
        <end position="207"/>
    </location>
</feature>
<feature type="transmembrane region" description="Helical" evidence="1">
    <location>
        <begin position="361"/>
        <end position="379"/>
    </location>
</feature>
<gene>
    <name evidence="2" type="ORF">DF3PB_1370011</name>
</gene>
<organism evidence="2">
    <name type="scientific">metagenome</name>
    <dbReference type="NCBI Taxonomy" id="256318"/>
    <lineage>
        <taxon>unclassified sequences</taxon>
        <taxon>metagenomes</taxon>
    </lineage>
</organism>
<accession>A0A380T8Y8</accession>
<evidence type="ECO:0008006" key="3">
    <source>
        <dbReference type="Google" id="ProtNLM"/>
    </source>
</evidence>
<feature type="transmembrane region" description="Helical" evidence="1">
    <location>
        <begin position="385"/>
        <end position="405"/>
    </location>
</feature>
<name>A0A380T8Y8_9ZZZZ</name>
<keyword evidence="1" id="KW-1133">Transmembrane helix</keyword>
<proteinExistence type="predicted"/>
<evidence type="ECO:0000256" key="1">
    <source>
        <dbReference type="SAM" id="Phobius"/>
    </source>
</evidence>
<feature type="transmembrane region" description="Helical" evidence="1">
    <location>
        <begin position="114"/>
        <end position="133"/>
    </location>
</feature>
<feature type="transmembrane region" description="Helical" evidence="1">
    <location>
        <begin position="84"/>
        <end position="107"/>
    </location>
</feature>
<sequence length="510" mass="54635">MMGIRPLVPGSHHGAVAALGWGLVVLVTLRALLTIDPYFDTFAYHLPFAARLAGVCDEACFRLTDYGEALFAGFPKLFHRLQALFWRVTGAPQALDLLTIAALVLYALFLRRSFAVPAGWTLLALLAVPLIQIHVSSSYIDLPLNLAAAGVILNLLILAQAPERFGTFRLLASLACLVLMANSKPQMQVVAGALGLALFAACALLMLRGHRTGPFDPKRASGWLGMLAFFAAAGVLVAASAIANAITFANPFYPVEIPALGLAGPVRALDAGWDSLAAAWATVPAPLRWLASVLEVDAYGYREVPWTFDQAYCASAASWRECWRQPGLSFRMGGYFVTYVLFLAAFFVWQCRACAPAARRSLLWTMALVTLLTAVLPHAHELRYYSFWMIVLVSSCLIAVFDPRVQVAGRTDGARSRLLGAGCTIALVSVVLLTGGRYVTPTGPSLASLINTLGIDRRIAGIADGSVLCVGDQWAPFAFLFAPPFHPGRSDSVRNGTGSEACTAVVAPPP</sequence>
<feature type="transmembrane region" description="Helical" evidence="1">
    <location>
        <begin position="139"/>
        <end position="159"/>
    </location>
</feature>
<keyword evidence="1" id="KW-0472">Membrane</keyword>
<protein>
    <recommendedName>
        <fullName evidence="3">Glycosyltransferase RgtA/B/C/D-like domain-containing protein</fullName>
    </recommendedName>
</protein>
<reference evidence="2" key="1">
    <citation type="submission" date="2018-07" db="EMBL/GenBank/DDBJ databases">
        <authorList>
            <person name="Quirk P.G."/>
            <person name="Krulwich T.A."/>
        </authorList>
    </citation>
    <scope>NUCLEOTIDE SEQUENCE</scope>
</reference>
<dbReference type="AlphaFoldDB" id="A0A380T8Y8"/>
<evidence type="ECO:0000313" key="2">
    <source>
        <dbReference type="EMBL" id="SUS04643.1"/>
    </source>
</evidence>
<feature type="transmembrane region" description="Helical" evidence="1">
    <location>
        <begin position="328"/>
        <end position="349"/>
    </location>
</feature>
<dbReference type="EMBL" id="UIDG01000043">
    <property type="protein sequence ID" value="SUS04643.1"/>
    <property type="molecule type" value="Genomic_DNA"/>
</dbReference>
<feature type="transmembrane region" description="Helical" evidence="1">
    <location>
        <begin position="417"/>
        <end position="439"/>
    </location>
</feature>